<dbReference type="OrthoDB" id="4236627at2"/>
<reference evidence="1 2" key="1">
    <citation type="submission" date="2018-06" db="EMBL/GenBank/DDBJ databases">
        <title>The complete genome sequence of a nosiheptide producer Streptomyces actuosus ATCC 25421: deducing the ability of producing a new class III lantibiotics.</title>
        <authorList>
            <person name="Liu W."/>
            <person name="Sun F."/>
            <person name="Hu Y."/>
        </authorList>
    </citation>
    <scope>NUCLEOTIDE SEQUENCE [LARGE SCALE GENOMIC DNA]</scope>
    <source>
        <strain evidence="1 2">ATCC 25421</strain>
    </source>
</reference>
<dbReference type="KEGG" id="sact:DMT42_09790"/>
<dbReference type="AlphaFoldDB" id="A0A2U9NZ11"/>
<protein>
    <submittedName>
        <fullName evidence="1">Uncharacterized protein</fullName>
    </submittedName>
</protein>
<gene>
    <name evidence="1" type="ORF">DMT42_09790</name>
</gene>
<dbReference type="EMBL" id="CP029788">
    <property type="protein sequence ID" value="AWT42577.1"/>
    <property type="molecule type" value="Genomic_DNA"/>
</dbReference>
<organism evidence="1 2">
    <name type="scientific">Streptomyces actuosus</name>
    <dbReference type="NCBI Taxonomy" id="1885"/>
    <lineage>
        <taxon>Bacteria</taxon>
        <taxon>Bacillati</taxon>
        <taxon>Actinomycetota</taxon>
        <taxon>Actinomycetes</taxon>
        <taxon>Kitasatosporales</taxon>
        <taxon>Streptomycetaceae</taxon>
        <taxon>Streptomyces</taxon>
    </lineage>
</organism>
<accession>A0A2U9NZ11</accession>
<evidence type="ECO:0000313" key="2">
    <source>
        <dbReference type="Proteomes" id="UP000247634"/>
    </source>
</evidence>
<name>A0A2U9NZ11_STRAS</name>
<keyword evidence="2" id="KW-1185">Reference proteome</keyword>
<dbReference type="RefSeq" id="WP_110627500.1">
    <property type="nucleotide sequence ID" value="NZ_CP029788.1"/>
</dbReference>
<sequence length="129" mass="14628">MPKTWKPGEERRFTREIELNRPYYIVYSIAQNMAPWEDAQLYSEIVFTKRLPFTRTPCTAHGAAADHILRTHGPVHDTPPRGMRNIADAARSVGAPLGSNYRGILDEAELRGLEKLAAQTSNPRTRGRR</sequence>
<dbReference type="Proteomes" id="UP000247634">
    <property type="component" value="Chromosome"/>
</dbReference>
<evidence type="ECO:0000313" key="1">
    <source>
        <dbReference type="EMBL" id="AWT42577.1"/>
    </source>
</evidence>
<proteinExistence type="predicted"/>